<evidence type="ECO:0000313" key="3">
    <source>
        <dbReference type="Proteomes" id="UP000006322"/>
    </source>
</evidence>
<comment type="caution">
    <text evidence="2">The sequence shown here is derived from an EMBL/GenBank/DDBJ whole genome shotgun (WGS) entry which is preliminary data.</text>
</comment>
<dbReference type="InterPro" id="IPR005135">
    <property type="entry name" value="Endo/exonuclease/phosphatase"/>
</dbReference>
<dbReference type="EMBL" id="BAER01000083">
    <property type="protein sequence ID" value="GAC33977.1"/>
    <property type="molecule type" value="Genomic_DNA"/>
</dbReference>
<dbReference type="InterPro" id="IPR036691">
    <property type="entry name" value="Endo/exonu/phosph_ase_sf"/>
</dbReference>
<dbReference type="AlphaFoldDB" id="K6ZUL8"/>
<dbReference type="Pfam" id="PF03372">
    <property type="entry name" value="Exo_endo_phos"/>
    <property type="match status" value="1"/>
</dbReference>
<sequence length="394" mass="43956">MYKALILIALWMGVVLVSQAQSIRIGTFNVSMEASNYLPKNHQPTGAELFERLASGQHQQIRNIAEIIQRVRPDIILLNEFDYTGDDAQGVRAFIKNYLAFSQHGADPIDYPYHYTAPVNTGVPSGIDLNHDGSSAENGGDTFAFGLYPGQYGMVILSRFPIETAQIRTFQHFLWKDMPNGLIDSIKNDDGEDWYSAQAQSVFRLSSKSHWDVPVKINGNIIHVLASHPTPPVFDGPENRNGKRNHDEIRFWVDYISGSPKADYIYDDKGVSGGISSEEFIILGDLNASIEEGDADKDGIQALLSHEAMNVSAIPTSKGASLHTKNNAYAATHTAFWRMRADYVLPSTKLGEVIDSGVFWPAPQDFQYRLIKDRQSSSDHRLVWIDVELESGHK</sequence>
<reference evidence="3" key="1">
    <citation type="journal article" date="2014" name="Environ. Microbiol.">
        <title>Comparative genomics of the marine bacterial genus Glaciecola reveals the high degree of genomic diversity and genomic characteristic for cold adaptation.</title>
        <authorList>
            <person name="Qin Q.L."/>
            <person name="Xie B.B."/>
            <person name="Yu Y."/>
            <person name="Shu Y.L."/>
            <person name="Rong J.C."/>
            <person name="Zhang Y.J."/>
            <person name="Zhao D.L."/>
            <person name="Chen X.L."/>
            <person name="Zhang X.Y."/>
            <person name="Chen B."/>
            <person name="Zhou B.C."/>
            <person name="Zhang Y.Z."/>
        </authorList>
    </citation>
    <scope>NUCLEOTIDE SEQUENCE [LARGE SCALE GENOMIC DNA]</scope>
    <source>
        <strain evidence="3">LMG 21857</strain>
    </source>
</reference>
<dbReference type="RefSeq" id="WP_007105743.1">
    <property type="nucleotide sequence ID" value="NZ_BAER01000083.1"/>
</dbReference>
<dbReference type="Gene3D" id="3.60.10.10">
    <property type="entry name" value="Endonuclease/exonuclease/phosphatase"/>
    <property type="match status" value="1"/>
</dbReference>
<keyword evidence="3" id="KW-1185">Reference proteome</keyword>
<evidence type="ECO:0000313" key="2">
    <source>
        <dbReference type="EMBL" id="GAC33977.1"/>
    </source>
</evidence>
<keyword evidence="2" id="KW-0540">Nuclease</keyword>
<name>K6ZUL8_9ALTE</name>
<dbReference type="Proteomes" id="UP000006322">
    <property type="component" value="Unassembled WGS sequence"/>
</dbReference>
<dbReference type="STRING" id="1129793.GPLA_3086"/>
<organism evidence="2 3">
    <name type="scientific">Paraglaciecola polaris LMG 21857</name>
    <dbReference type="NCBI Taxonomy" id="1129793"/>
    <lineage>
        <taxon>Bacteria</taxon>
        <taxon>Pseudomonadati</taxon>
        <taxon>Pseudomonadota</taxon>
        <taxon>Gammaproteobacteria</taxon>
        <taxon>Alteromonadales</taxon>
        <taxon>Alteromonadaceae</taxon>
        <taxon>Paraglaciecola</taxon>
    </lineage>
</organism>
<evidence type="ECO:0000259" key="1">
    <source>
        <dbReference type="Pfam" id="PF03372"/>
    </source>
</evidence>
<dbReference type="SUPFAM" id="SSF56219">
    <property type="entry name" value="DNase I-like"/>
    <property type="match status" value="1"/>
</dbReference>
<gene>
    <name evidence="2" type="ORF">GPLA_3086</name>
</gene>
<dbReference type="OrthoDB" id="292013at2"/>
<dbReference type="GO" id="GO:0004519">
    <property type="term" value="F:endonuclease activity"/>
    <property type="evidence" value="ECO:0007669"/>
    <property type="project" value="UniProtKB-KW"/>
</dbReference>
<feature type="domain" description="Endonuclease/exonuclease/phosphatase" evidence="1">
    <location>
        <begin position="27"/>
        <end position="380"/>
    </location>
</feature>
<proteinExistence type="predicted"/>
<dbReference type="GO" id="GO:0004527">
    <property type="term" value="F:exonuclease activity"/>
    <property type="evidence" value="ECO:0007669"/>
    <property type="project" value="UniProtKB-KW"/>
</dbReference>
<keyword evidence="2" id="KW-0255">Endonuclease</keyword>
<protein>
    <submittedName>
        <fullName evidence="2">Endonuclease/exonuclease/phosphatase</fullName>
    </submittedName>
</protein>
<keyword evidence="2" id="KW-0269">Exonuclease</keyword>
<keyword evidence="2" id="KW-0378">Hydrolase</keyword>
<accession>K6ZUL8</accession>